<dbReference type="InterPro" id="IPR000194">
    <property type="entry name" value="ATPase_F1/V1/A1_a/bsu_nucl-bd"/>
</dbReference>
<dbReference type="GO" id="GO:0005737">
    <property type="term" value="C:cytoplasm"/>
    <property type="evidence" value="ECO:0007669"/>
    <property type="project" value="UniProtKB-SubCell"/>
</dbReference>
<dbReference type="SMART" id="SM00382">
    <property type="entry name" value="AAA"/>
    <property type="match status" value="1"/>
</dbReference>
<dbReference type="PANTHER" id="PTHR15184">
    <property type="entry name" value="ATP SYNTHASE"/>
    <property type="match status" value="1"/>
</dbReference>
<keyword evidence="6" id="KW-0653">Protein transport</keyword>
<dbReference type="InterPro" id="IPR005714">
    <property type="entry name" value="ATPase_T3SS_FliI/YscN"/>
</dbReference>
<comment type="subcellular location">
    <subcellularLocation>
        <location evidence="1">Cytoplasm</location>
    </subcellularLocation>
</comment>
<name>A0A0M3T2J8_9HYPH</name>
<dbReference type="KEGG" id="banc:PU02_0157"/>
<keyword evidence="2" id="KW-0813">Transport</keyword>
<dbReference type="GO" id="GO:0030257">
    <property type="term" value="C:type III protein secretion system complex"/>
    <property type="evidence" value="ECO:0007669"/>
    <property type="project" value="InterPro"/>
</dbReference>
<dbReference type="Pfam" id="PF18269">
    <property type="entry name" value="T3SS_ATPase_C"/>
    <property type="match status" value="1"/>
</dbReference>
<dbReference type="GO" id="GO:0046933">
    <property type="term" value="F:proton-transporting ATP synthase activity, rotational mechanism"/>
    <property type="evidence" value="ECO:0007669"/>
    <property type="project" value="TreeGrafter"/>
</dbReference>
<evidence type="ECO:0000256" key="2">
    <source>
        <dbReference type="ARBA" id="ARBA00022448"/>
    </source>
</evidence>
<evidence type="ECO:0000259" key="9">
    <source>
        <dbReference type="SMART" id="SM00382"/>
    </source>
</evidence>
<protein>
    <submittedName>
        <fullName evidence="10">Flagellum-specific ATP synthase FliI</fullName>
    </submittedName>
</protein>
<feature type="region of interest" description="Disordered" evidence="8">
    <location>
        <begin position="1"/>
        <end position="91"/>
    </location>
</feature>
<keyword evidence="11" id="KW-1185">Reference proteome</keyword>
<proteinExistence type="predicted"/>
<accession>A0A0M3T2J8</accession>
<dbReference type="GO" id="GO:0005524">
    <property type="term" value="F:ATP binding"/>
    <property type="evidence" value="ECO:0007669"/>
    <property type="project" value="UniProtKB-KW"/>
</dbReference>
<evidence type="ECO:0000256" key="1">
    <source>
        <dbReference type="ARBA" id="ARBA00004496"/>
    </source>
</evidence>
<evidence type="ECO:0000256" key="5">
    <source>
        <dbReference type="ARBA" id="ARBA00022840"/>
    </source>
</evidence>
<dbReference type="Gene3D" id="3.40.50.12240">
    <property type="match status" value="1"/>
</dbReference>
<keyword evidence="3" id="KW-0963">Cytoplasm</keyword>
<dbReference type="OrthoDB" id="9801639at2"/>
<dbReference type="NCBIfam" id="TIGR01026">
    <property type="entry name" value="fliI_yscN"/>
    <property type="match status" value="1"/>
</dbReference>
<reference evidence="10 11" key="1">
    <citation type="journal article" date="2015" name="Genome Announc.">
        <title>Complete Genome Sequence of Bartonella ancashensis Strain 20.00, Isolated from the Blood of a Patient with Verruga Peruana.</title>
        <authorList>
            <person name="Hang J."/>
            <person name="Mullins K.E."/>
            <person name="Clifford R.J."/>
            <person name="Onmus-Leone F."/>
            <person name="Yang Y."/>
            <person name="Jiang J."/>
            <person name="Leguia M."/>
            <person name="Kasper M.R."/>
            <person name="Maguina C."/>
            <person name="Lesho E.P."/>
            <person name="Jarman R.G."/>
            <person name="Richards A.L."/>
            <person name="Blazes D."/>
        </authorList>
    </citation>
    <scope>NUCLEOTIDE SEQUENCE [LARGE SCALE GENOMIC DNA]</scope>
    <source>
        <strain evidence="10 11">20.00</strain>
    </source>
</reference>
<dbReference type="STRING" id="1318743.PU02_0157"/>
<dbReference type="SUPFAM" id="SSF52540">
    <property type="entry name" value="P-loop containing nucleoside triphosphate hydrolases"/>
    <property type="match status" value="1"/>
</dbReference>
<dbReference type="InterPro" id="IPR040627">
    <property type="entry name" value="T3SS_ATPase_C"/>
</dbReference>
<keyword evidence="5" id="KW-0067">ATP-binding</keyword>
<evidence type="ECO:0000256" key="8">
    <source>
        <dbReference type="SAM" id="MobiDB-lite"/>
    </source>
</evidence>
<dbReference type="EMBL" id="CP010401">
    <property type="protein sequence ID" value="ALE02971.1"/>
    <property type="molecule type" value="Genomic_DNA"/>
</dbReference>
<keyword evidence="7" id="KW-1278">Translocase</keyword>
<sequence>MQNSCNDSVQSMVLDSQDSQSDSVRFSSMDEDTADVGEESSSAPFFFQGDGMKASSSSEDVADTEERAVPDLQLSQEDEIKSSSKGKKEKTASSTALSRLSSFVTCNTFDHFVSQGGVINDISRGILSARGLSQSVFLGDMVRIECGNQTVRGEVIHVNEDNVLIKPYDETIAPILNASVFPQGPLVVAPDRSWRGRVLNAFGEAIDGNGVLLSGSHHKAVETIAPPALERNRVGKGLCTGVKVVDIFTPLCFGQRIGIFSGSGVGKSTLLSMMMKANHFDTVVLALTGERGREVRDMLDDTLQNKLDNIVTVIATGDESPMMRRLAPIMATTIAEYFSSLGDNVLLVVDSITRYALAVREIAISAHEPPVARGFPPRVFSELPRLLERAGPGRENKGSITGIYAVLVDGDDHNDPVSDAIRGILDGHIVLDRAIAAQGRFPAVDITSSISRLAVHSWTPEQRILVQNLKEMIFRYEETRDLRAMGAYRPGADQVLDKAVCLVPSIYAAMNQSPDTPPISDPYDELARLLKSQ</sequence>
<dbReference type="RefSeq" id="WP_053943656.1">
    <property type="nucleotide sequence ID" value="NZ_CP010401.1"/>
</dbReference>
<evidence type="ECO:0000256" key="4">
    <source>
        <dbReference type="ARBA" id="ARBA00022741"/>
    </source>
</evidence>
<dbReference type="InterPro" id="IPR050053">
    <property type="entry name" value="ATPase_alpha/beta_chains"/>
</dbReference>
<dbReference type="Pfam" id="PF00006">
    <property type="entry name" value="ATP-synt_ab"/>
    <property type="match status" value="1"/>
</dbReference>
<evidence type="ECO:0000313" key="11">
    <source>
        <dbReference type="Proteomes" id="UP000057213"/>
    </source>
</evidence>
<dbReference type="InterPro" id="IPR027417">
    <property type="entry name" value="P-loop_NTPase"/>
</dbReference>
<feature type="compositionally biased region" description="Low complexity" evidence="8">
    <location>
        <begin position="7"/>
        <end position="27"/>
    </location>
</feature>
<feature type="compositionally biased region" description="Acidic residues" evidence="8">
    <location>
        <begin position="29"/>
        <end position="38"/>
    </location>
</feature>
<gene>
    <name evidence="10" type="ORF">PU02_0157</name>
</gene>
<feature type="domain" description="AAA+ ATPase" evidence="9">
    <location>
        <begin position="253"/>
        <end position="436"/>
    </location>
</feature>
<dbReference type="GO" id="GO:0030254">
    <property type="term" value="P:protein secretion by the type III secretion system"/>
    <property type="evidence" value="ECO:0007669"/>
    <property type="project" value="InterPro"/>
</dbReference>
<keyword evidence="4" id="KW-0547">Nucleotide-binding</keyword>
<dbReference type="AlphaFoldDB" id="A0A0M3T2J8"/>
<dbReference type="InterPro" id="IPR003593">
    <property type="entry name" value="AAA+_ATPase"/>
</dbReference>
<dbReference type="PANTHER" id="PTHR15184:SF9">
    <property type="entry name" value="SPI-1 TYPE 3 SECRETION SYSTEM ATPASE"/>
    <property type="match status" value="1"/>
</dbReference>
<evidence type="ECO:0000256" key="3">
    <source>
        <dbReference type="ARBA" id="ARBA00022490"/>
    </source>
</evidence>
<dbReference type="PATRIC" id="fig|1318743.3.peg.162"/>
<evidence type="ECO:0000256" key="6">
    <source>
        <dbReference type="ARBA" id="ARBA00022927"/>
    </source>
</evidence>
<evidence type="ECO:0000313" key="10">
    <source>
        <dbReference type="EMBL" id="ALE02971.1"/>
    </source>
</evidence>
<dbReference type="Proteomes" id="UP000057213">
    <property type="component" value="Chromosome"/>
</dbReference>
<organism evidence="10 11">
    <name type="scientific">Bartonella ancashensis</name>
    <dbReference type="NCBI Taxonomy" id="1318743"/>
    <lineage>
        <taxon>Bacteria</taxon>
        <taxon>Pseudomonadati</taxon>
        <taxon>Pseudomonadota</taxon>
        <taxon>Alphaproteobacteria</taxon>
        <taxon>Hyphomicrobiales</taxon>
        <taxon>Bartonellaceae</taxon>
        <taxon>Bartonella</taxon>
    </lineage>
</organism>
<evidence type="ECO:0000256" key="7">
    <source>
        <dbReference type="ARBA" id="ARBA00022967"/>
    </source>
</evidence>
<dbReference type="GO" id="GO:0016887">
    <property type="term" value="F:ATP hydrolysis activity"/>
    <property type="evidence" value="ECO:0007669"/>
    <property type="project" value="InterPro"/>
</dbReference>